<dbReference type="RefSeq" id="WP_012765851.1">
    <property type="nucleotide sequence ID" value="NC_012881.1"/>
</dbReference>
<dbReference type="HOGENOM" id="CLU_2492712_0_0_7"/>
<dbReference type="STRING" id="526222.Desal_0258"/>
<dbReference type="KEGG" id="dsa:Desal_0258"/>
<sequence length="86" mass="9339">MNTALLEELLRKKAQRLQRQGLTVSEAIDRAGDEIFNCMAGSGGHGSRFCLRMVLNGAKRRVSPEICTCSASEGDKRGPLIRCAGM</sequence>
<dbReference type="AlphaFoldDB" id="C6BW81"/>
<dbReference type="EMBL" id="CP001649">
    <property type="protein sequence ID" value="ACS78325.1"/>
    <property type="molecule type" value="Genomic_DNA"/>
</dbReference>
<organism evidence="1 2">
    <name type="scientific">Maridesulfovibrio salexigens (strain ATCC 14822 / DSM 2638 / NCIMB 8403 / VKM B-1763)</name>
    <name type="common">Desulfovibrio salexigens</name>
    <dbReference type="NCBI Taxonomy" id="526222"/>
    <lineage>
        <taxon>Bacteria</taxon>
        <taxon>Pseudomonadati</taxon>
        <taxon>Thermodesulfobacteriota</taxon>
        <taxon>Desulfovibrionia</taxon>
        <taxon>Desulfovibrionales</taxon>
        <taxon>Desulfovibrionaceae</taxon>
        <taxon>Maridesulfovibrio</taxon>
    </lineage>
</organism>
<dbReference type="eggNOG" id="ENOG50318DG">
    <property type="taxonomic scope" value="Bacteria"/>
</dbReference>
<dbReference type="Proteomes" id="UP000002601">
    <property type="component" value="Chromosome"/>
</dbReference>
<dbReference type="OrthoDB" id="5459265at2"/>
<proteinExistence type="predicted"/>
<gene>
    <name evidence="1" type="ordered locus">Desal_0258</name>
</gene>
<keyword evidence="2" id="KW-1185">Reference proteome</keyword>
<evidence type="ECO:0000313" key="2">
    <source>
        <dbReference type="Proteomes" id="UP000002601"/>
    </source>
</evidence>
<evidence type="ECO:0000313" key="1">
    <source>
        <dbReference type="EMBL" id="ACS78325.1"/>
    </source>
</evidence>
<reference evidence="1 2" key="1">
    <citation type="submission" date="2009-06" db="EMBL/GenBank/DDBJ databases">
        <title>Complete sequence of Desulfovibrio salexigens DSM 2638.</title>
        <authorList>
            <consortium name="US DOE Joint Genome Institute"/>
            <person name="Lucas S."/>
            <person name="Copeland A."/>
            <person name="Lapidus A."/>
            <person name="Glavina del Rio T."/>
            <person name="Tice H."/>
            <person name="Bruce D."/>
            <person name="Goodwin L."/>
            <person name="Pitluck S."/>
            <person name="Munk A.C."/>
            <person name="Brettin T."/>
            <person name="Detter J.C."/>
            <person name="Han C."/>
            <person name="Tapia R."/>
            <person name="Larimer F."/>
            <person name="Land M."/>
            <person name="Hauser L."/>
            <person name="Kyrpides N."/>
            <person name="Anderson I."/>
            <person name="Wall J.D."/>
            <person name="Arkin A.P."/>
            <person name="Dehal P."/>
            <person name="Chivian D."/>
            <person name="Giles B."/>
            <person name="Hazen T.C."/>
        </authorList>
    </citation>
    <scope>NUCLEOTIDE SEQUENCE [LARGE SCALE GENOMIC DNA]</scope>
    <source>
        <strain evidence="2">ATCC 14822 / DSM 2638 / NCIMB 8403 / VKM B-1763</strain>
    </source>
</reference>
<name>C6BW81_MARSD</name>
<protein>
    <submittedName>
        <fullName evidence="1">Uncharacterized protein</fullName>
    </submittedName>
</protein>
<accession>C6BW81</accession>